<keyword evidence="2" id="KW-1185">Reference proteome</keyword>
<comment type="caution">
    <text evidence="1">The sequence shown here is derived from an EMBL/GenBank/DDBJ whole genome shotgun (WGS) entry which is preliminary data.</text>
</comment>
<dbReference type="GeneID" id="300293055"/>
<accession>A0ABR6MB74</accession>
<evidence type="ECO:0000313" key="1">
    <source>
        <dbReference type="EMBL" id="MBB5112630.1"/>
    </source>
</evidence>
<dbReference type="RefSeq" id="WP_184683819.1">
    <property type="nucleotide sequence ID" value="NZ_JACHJC010000001.1"/>
</dbReference>
<reference evidence="1 2" key="1">
    <citation type="submission" date="2020-08" db="EMBL/GenBank/DDBJ databases">
        <title>Sequencing the genomes of 1000 actinobacteria strains.</title>
        <authorList>
            <person name="Klenk H.-P."/>
        </authorList>
    </citation>
    <scope>NUCLEOTIDE SEQUENCE [LARGE SCALE GENOMIC DNA]</scope>
    <source>
        <strain evidence="1 2">DSM 43036</strain>
    </source>
</reference>
<organism evidence="1 2">
    <name type="scientific">Micromonospora echinospora</name>
    <name type="common">Micromonospora purpurea</name>
    <dbReference type="NCBI Taxonomy" id="1877"/>
    <lineage>
        <taxon>Bacteria</taxon>
        <taxon>Bacillati</taxon>
        <taxon>Actinomycetota</taxon>
        <taxon>Actinomycetes</taxon>
        <taxon>Micromonosporales</taxon>
        <taxon>Micromonosporaceae</taxon>
        <taxon>Micromonospora</taxon>
    </lineage>
</organism>
<evidence type="ECO:0000313" key="2">
    <source>
        <dbReference type="Proteomes" id="UP000618986"/>
    </source>
</evidence>
<gene>
    <name evidence="1" type="ORF">FHU28_002469</name>
</gene>
<dbReference type="Proteomes" id="UP000618986">
    <property type="component" value="Unassembled WGS sequence"/>
</dbReference>
<name>A0ABR6MB74_MICEC</name>
<dbReference type="EMBL" id="JACHJC010000001">
    <property type="protein sequence ID" value="MBB5112630.1"/>
    <property type="molecule type" value="Genomic_DNA"/>
</dbReference>
<protein>
    <recommendedName>
        <fullName evidence="3">Lantibiotic biosynthesis dehydratase-like protein</fullName>
    </recommendedName>
</protein>
<evidence type="ECO:0008006" key="3">
    <source>
        <dbReference type="Google" id="ProtNLM"/>
    </source>
</evidence>
<proteinExistence type="predicted"/>
<sequence length="551" mass="61694">MRVEELATVVRRGLHRDLSEALMHPVLAHSLDQVGAVFTRNGHDALVDFHRFLYEPFERARRAEPSRYLTFREFLLDDPAAREALERIVGPDYFILATEQSGRRYFDARTRLLRSLRYDQPAVAQWLAWGQWGRDPVTVDVFADMPGLLPVDFPQRKRIIRGPHAGSERWGYPDWETGRTRLFQNLAYAELAHRLPDTAIPLDLNGPALLTALRLPHDPTPRPFRGMGVLAMSDLQVAQLLVEGRSPAYRSMLVAPGATPPTGFLVSHGSGGRAARDARWELAGRLNEPGLLTSSEARFEGLVQQHPDAADTARPVIGNPDHPVTTLSNAELVAVALYRHGCPTIAVQAFEVEHRRVQRMVYQLERLFRRLDQVVDADLLRHMCGLCDPHNLRVLTPEGHAAEDFFAAFSGYLPDARRGLQPARGNRWVPNRARAAALFGPPPPSPAPLAGLNRRDLVEPRTFRLDYDSHRDITRAMNGFFGFSPYYLEPVANLFRDAGVRRALGDLFGESDGDESIAVYNGFAGCLNAAMRAYGMDPDLMPPLLTDGSWR</sequence>